<feature type="binding site" evidence="7 8">
    <location>
        <position position="98"/>
    </location>
    <ligand>
        <name>S-adenosyl-L-methionine</name>
        <dbReference type="ChEBI" id="CHEBI:59789"/>
    </ligand>
</feature>
<feature type="binding site" evidence="7 8">
    <location>
        <position position="29"/>
    </location>
    <ligand>
        <name>S-adenosyl-L-methionine</name>
        <dbReference type="ChEBI" id="CHEBI:59789"/>
    </ligand>
</feature>
<keyword evidence="4 7" id="KW-0808">Transferase</keyword>
<dbReference type="PROSITE" id="PS01131">
    <property type="entry name" value="RRNA_A_DIMETH"/>
    <property type="match status" value="1"/>
</dbReference>
<dbReference type="KEGG" id="pef:A7E78_04090"/>
<keyword evidence="1 7" id="KW-0963">Cytoplasm</keyword>
<feature type="binding site" evidence="7 8">
    <location>
        <position position="54"/>
    </location>
    <ligand>
        <name>S-adenosyl-L-methionine</name>
        <dbReference type="ChEBI" id="CHEBI:59789"/>
    </ligand>
</feature>
<dbReference type="InterPro" id="IPR029063">
    <property type="entry name" value="SAM-dependent_MTases_sf"/>
</dbReference>
<dbReference type="EC" id="2.1.1.182" evidence="7"/>
<keyword evidence="12" id="KW-1185">Reference proteome</keyword>
<dbReference type="SUPFAM" id="SSF53335">
    <property type="entry name" value="S-adenosyl-L-methionine-dependent methyltransferases"/>
    <property type="match status" value="1"/>
</dbReference>
<evidence type="ECO:0000256" key="1">
    <source>
        <dbReference type="ARBA" id="ARBA00022490"/>
    </source>
</evidence>
<evidence type="ECO:0000256" key="5">
    <source>
        <dbReference type="ARBA" id="ARBA00022691"/>
    </source>
</evidence>
<dbReference type="InterPro" id="IPR001737">
    <property type="entry name" value="KsgA/Erm"/>
</dbReference>
<dbReference type="Proteomes" id="UP000182517">
    <property type="component" value="Chromosome"/>
</dbReference>
<keyword evidence="6 7" id="KW-0694">RNA-binding</keyword>
<evidence type="ECO:0000259" key="10">
    <source>
        <dbReference type="SMART" id="SM00650"/>
    </source>
</evidence>
<organism evidence="11 12">
    <name type="scientific">Syntrophotalea acetylenivorans</name>
    <dbReference type="NCBI Taxonomy" id="1842532"/>
    <lineage>
        <taxon>Bacteria</taxon>
        <taxon>Pseudomonadati</taxon>
        <taxon>Thermodesulfobacteriota</taxon>
        <taxon>Desulfuromonadia</taxon>
        <taxon>Desulfuromonadales</taxon>
        <taxon>Syntrophotaleaceae</taxon>
        <taxon>Syntrophotalea</taxon>
    </lineage>
</organism>
<evidence type="ECO:0000256" key="8">
    <source>
        <dbReference type="PROSITE-ProRule" id="PRU01026"/>
    </source>
</evidence>
<evidence type="ECO:0000313" key="11">
    <source>
        <dbReference type="EMBL" id="APG27086.1"/>
    </source>
</evidence>
<dbReference type="SMART" id="SM00650">
    <property type="entry name" value="rADc"/>
    <property type="match status" value="1"/>
</dbReference>
<dbReference type="AlphaFoldDB" id="A0A1L3GMB0"/>
<keyword evidence="2 7" id="KW-0698">rRNA processing</keyword>
<comment type="similarity">
    <text evidence="7">Belongs to the class I-like SAM-binding methyltransferase superfamily. rRNA adenine N(6)-methyltransferase family. RsmA subfamily.</text>
</comment>
<keyword evidence="3 7" id="KW-0489">Methyltransferase</keyword>
<dbReference type="PANTHER" id="PTHR11727:SF7">
    <property type="entry name" value="DIMETHYLADENOSINE TRANSFERASE-RELATED"/>
    <property type="match status" value="1"/>
</dbReference>
<comment type="subcellular location">
    <subcellularLocation>
        <location evidence="7">Cytoplasm</location>
    </subcellularLocation>
</comment>
<dbReference type="HAMAP" id="MF_00607">
    <property type="entry name" value="16SrRNA_methyltr_A"/>
    <property type="match status" value="1"/>
</dbReference>
<comment type="function">
    <text evidence="7">Specifically dimethylates two adjacent adenosines (A1518 and A1519) in the loop of a conserved hairpin near the 3'-end of 16S rRNA in the 30S particle. May play a critical role in biogenesis of 30S subunits.</text>
</comment>
<dbReference type="InterPro" id="IPR020596">
    <property type="entry name" value="rRNA_Ade_Mease_Trfase_CS"/>
</dbReference>
<dbReference type="InterPro" id="IPR011530">
    <property type="entry name" value="rRNA_adenine_dimethylase"/>
</dbReference>
<feature type="region of interest" description="Disordered" evidence="9">
    <location>
        <begin position="1"/>
        <end position="20"/>
    </location>
</feature>
<keyword evidence="5 7" id="KW-0949">S-adenosyl-L-methionine</keyword>
<feature type="binding site" evidence="7 8">
    <location>
        <position position="27"/>
    </location>
    <ligand>
        <name>S-adenosyl-L-methionine</name>
        <dbReference type="ChEBI" id="CHEBI:59789"/>
    </ligand>
</feature>
<evidence type="ECO:0000256" key="9">
    <source>
        <dbReference type="SAM" id="MobiDB-lite"/>
    </source>
</evidence>
<evidence type="ECO:0000256" key="6">
    <source>
        <dbReference type="ARBA" id="ARBA00022884"/>
    </source>
</evidence>
<dbReference type="NCBIfam" id="TIGR00755">
    <property type="entry name" value="ksgA"/>
    <property type="match status" value="1"/>
</dbReference>
<dbReference type="FunFam" id="1.10.8.100:FF:000001">
    <property type="entry name" value="Ribosomal RNA small subunit methyltransferase A"/>
    <property type="match status" value="1"/>
</dbReference>
<evidence type="ECO:0000256" key="4">
    <source>
        <dbReference type="ARBA" id="ARBA00022679"/>
    </source>
</evidence>
<dbReference type="STRING" id="1842532.A7E78_04090"/>
<evidence type="ECO:0000256" key="7">
    <source>
        <dbReference type="HAMAP-Rule" id="MF_00607"/>
    </source>
</evidence>
<accession>A0A1L3GMB0</accession>
<sequence>MRDNGAFRQPVKGKSMQHRPKKRFGQNFLRDQQVVEQIIEAADLESTDNLLEIGPGLGALTDRLLPCVGQLHVMELDRGLAAALQARPEANLQVHMGDALRLDWGQLLVEPPYKLVANLPYNISSQILFKILDNRQLFSRLVLMFQQEVGDRLCAEPNSKQYGILSVLCQNYFDIRRVVRVPPGAFFPPPKVHSVVLCFDALDQPRVAVADEVFFRRVVKGAFGQRRKTLRNSLKGAGLAFEGLNEAMEGIGIDGGRRAETLTLEEFGALAEMLRCRLAEESC</sequence>
<dbReference type="InterPro" id="IPR020598">
    <property type="entry name" value="rRNA_Ade_methylase_Trfase_N"/>
</dbReference>
<dbReference type="GO" id="GO:0052908">
    <property type="term" value="F:16S rRNA (adenine(1518)-N(6)/adenine(1519)-N(6))-dimethyltransferase activity"/>
    <property type="evidence" value="ECO:0007669"/>
    <property type="project" value="UniProtKB-EC"/>
</dbReference>
<dbReference type="GO" id="GO:0003723">
    <property type="term" value="F:RNA binding"/>
    <property type="evidence" value="ECO:0007669"/>
    <property type="project" value="UniProtKB-UniRule"/>
</dbReference>
<dbReference type="GO" id="GO:0005829">
    <property type="term" value="C:cytosol"/>
    <property type="evidence" value="ECO:0007669"/>
    <property type="project" value="TreeGrafter"/>
</dbReference>
<dbReference type="Pfam" id="PF00398">
    <property type="entry name" value="RrnaAD"/>
    <property type="match status" value="1"/>
</dbReference>
<feature type="binding site" evidence="7 8">
    <location>
        <position position="75"/>
    </location>
    <ligand>
        <name>S-adenosyl-L-methionine</name>
        <dbReference type="ChEBI" id="CHEBI:59789"/>
    </ligand>
</feature>
<dbReference type="PANTHER" id="PTHR11727">
    <property type="entry name" value="DIMETHYLADENOSINE TRANSFERASE"/>
    <property type="match status" value="1"/>
</dbReference>
<gene>
    <name evidence="7" type="primary">rsmA</name>
    <name evidence="7" type="synonym">ksgA</name>
    <name evidence="11" type="ORF">A7E78_04090</name>
</gene>
<reference evidence="11 12" key="1">
    <citation type="journal article" date="2017" name="Genome Announc.">
        <title>Complete Genome Sequences of Two Acetylene-Fermenting Pelobacter acetylenicus Strains.</title>
        <authorList>
            <person name="Sutton J.M."/>
            <person name="Baesman S.M."/>
            <person name="Fierst J.L."/>
            <person name="Poret-Peterson A.T."/>
            <person name="Oremland R.S."/>
            <person name="Dunlap D.S."/>
            <person name="Akob D.M."/>
        </authorList>
    </citation>
    <scope>NUCLEOTIDE SEQUENCE [LARGE SCALE GENOMIC DNA]</scope>
    <source>
        <strain evidence="11 12">SFB93</strain>
    </source>
</reference>
<name>A0A1L3GMB0_9BACT</name>
<feature type="binding site" evidence="7 8">
    <location>
        <position position="118"/>
    </location>
    <ligand>
        <name>S-adenosyl-L-methionine</name>
        <dbReference type="ChEBI" id="CHEBI:59789"/>
    </ligand>
</feature>
<proteinExistence type="inferred from homology"/>
<dbReference type="EMBL" id="CP015519">
    <property type="protein sequence ID" value="APG27086.1"/>
    <property type="molecule type" value="Genomic_DNA"/>
</dbReference>
<dbReference type="Gene3D" id="3.40.50.150">
    <property type="entry name" value="Vaccinia Virus protein VP39"/>
    <property type="match status" value="1"/>
</dbReference>
<evidence type="ECO:0000313" key="12">
    <source>
        <dbReference type="Proteomes" id="UP000182517"/>
    </source>
</evidence>
<feature type="domain" description="Ribosomal RNA adenine methylase transferase N-terminal" evidence="10">
    <location>
        <begin position="34"/>
        <end position="203"/>
    </location>
</feature>
<dbReference type="InterPro" id="IPR023165">
    <property type="entry name" value="rRNA_Ade_diMease-like_C"/>
</dbReference>
<comment type="catalytic activity">
    <reaction evidence="7">
        <text>adenosine(1518)/adenosine(1519) in 16S rRNA + 4 S-adenosyl-L-methionine = N(6)-dimethyladenosine(1518)/N(6)-dimethyladenosine(1519) in 16S rRNA + 4 S-adenosyl-L-homocysteine + 4 H(+)</text>
        <dbReference type="Rhea" id="RHEA:19609"/>
        <dbReference type="Rhea" id="RHEA-COMP:10232"/>
        <dbReference type="Rhea" id="RHEA-COMP:10233"/>
        <dbReference type="ChEBI" id="CHEBI:15378"/>
        <dbReference type="ChEBI" id="CHEBI:57856"/>
        <dbReference type="ChEBI" id="CHEBI:59789"/>
        <dbReference type="ChEBI" id="CHEBI:74411"/>
        <dbReference type="ChEBI" id="CHEBI:74493"/>
        <dbReference type="EC" id="2.1.1.182"/>
    </reaction>
</comment>
<evidence type="ECO:0000256" key="2">
    <source>
        <dbReference type="ARBA" id="ARBA00022552"/>
    </source>
</evidence>
<protein>
    <recommendedName>
        <fullName evidence="7">Ribosomal RNA small subunit methyltransferase A</fullName>
        <ecNumber evidence="7">2.1.1.182</ecNumber>
    </recommendedName>
    <alternativeName>
        <fullName evidence="7">16S rRNA (adenine(1518)-N(6)/adenine(1519)-N(6))-dimethyltransferase</fullName>
    </alternativeName>
    <alternativeName>
        <fullName evidence="7">16S rRNA dimethyladenosine transferase</fullName>
    </alternativeName>
    <alternativeName>
        <fullName evidence="7">16S rRNA dimethylase</fullName>
    </alternativeName>
    <alternativeName>
        <fullName evidence="7">S-adenosylmethionine-6-N', N'-adenosyl(rRNA) dimethyltransferase</fullName>
    </alternativeName>
</protein>
<dbReference type="PROSITE" id="PS51689">
    <property type="entry name" value="SAM_RNA_A_N6_MT"/>
    <property type="match status" value="1"/>
</dbReference>
<evidence type="ECO:0000256" key="3">
    <source>
        <dbReference type="ARBA" id="ARBA00022603"/>
    </source>
</evidence>
<dbReference type="Gene3D" id="1.10.8.100">
    <property type="entry name" value="Ribosomal RNA adenine dimethylase-like, domain 2"/>
    <property type="match status" value="1"/>
</dbReference>